<evidence type="ECO:0000313" key="1">
    <source>
        <dbReference type="EMBL" id="KAI7757064.1"/>
    </source>
</evidence>
<comment type="caution">
    <text evidence="1">The sequence shown here is derived from an EMBL/GenBank/DDBJ whole genome shotgun (WGS) entry which is preliminary data.</text>
</comment>
<gene>
    <name evidence="1" type="ORF">M8C21_002779</name>
</gene>
<organism evidence="1 2">
    <name type="scientific">Ambrosia artemisiifolia</name>
    <name type="common">Common ragweed</name>
    <dbReference type="NCBI Taxonomy" id="4212"/>
    <lineage>
        <taxon>Eukaryota</taxon>
        <taxon>Viridiplantae</taxon>
        <taxon>Streptophyta</taxon>
        <taxon>Embryophyta</taxon>
        <taxon>Tracheophyta</taxon>
        <taxon>Spermatophyta</taxon>
        <taxon>Magnoliopsida</taxon>
        <taxon>eudicotyledons</taxon>
        <taxon>Gunneridae</taxon>
        <taxon>Pentapetalae</taxon>
        <taxon>asterids</taxon>
        <taxon>campanulids</taxon>
        <taxon>Asterales</taxon>
        <taxon>Asteraceae</taxon>
        <taxon>Asteroideae</taxon>
        <taxon>Heliantheae alliance</taxon>
        <taxon>Heliantheae</taxon>
        <taxon>Ambrosia</taxon>
    </lineage>
</organism>
<name>A0AAD5DC51_AMBAR</name>
<dbReference type="AlphaFoldDB" id="A0AAD5DC51"/>
<sequence>MRFATDSPTAKITAQCLRISIEVVVLHWTPRSLLLTLMQQPPKFLSQLSLQPQRRYIQYR</sequence>
<proteinExistence type="predicted"/>
<protein>
    <submittedName>
        <fullName evidence="1">Uncharacterized protein</fullName>
    </submittedName>
</protein>
<keyword evidence="2" id="KW-1185">Reference proteome</keyword>
<reference evidence="1" key="1">
    <citation type="submission" date="2022-06" db="EMBL/GenBank/DDBJ databases">
        <title>Uncovering the hologenomic basis of an extraordinary plant invasion.</title>
        <authorList>
            <person name="Bieker V.C."/>
            <person name="Martin M.D."/>
            <person name="Gilbert T."/>
            <person name="Hodgins K."/>
            <person name="Battlay P."/>
            <person name="Petersen B."/>
            <person name="Wilson J."/>
        </authorList>
    </citation>
    <scope>NUCLEOTIDE SEQUENCE</scope>
    <source>
        <strain evidence="1">AA19_3_7</strain>
        <tissue evidence="1">Leaf</tissue>
    </source>
</reference>
<dbReference type="Proteomes" id="UP001206925">
    <property type="component" value="Unassembled WGS sequence"/>
</dbReference>
<evidence type="ECO:0000313" key="2">
    <source>
        <dbReference type="Proteomes" id="UP001206925"/>
    </source>
</evidence>
<accession>A0AAD5DC51</accession>
<dbReference type="EMBL" id="JAMZMK010000186">
    <property type="protein sequence ID" value="KAI7757064.1"/>
    <property type="molecule type" value="Genomic_DNA"/>
</dbReference>